<dbReference type="Proteomes" id="UP001198182">
    <property type="component" value="Unassembled WGS sequence"/>
</dbReference>
<feature type="chain" id="PRO_5041914891" evidence="1">
    <location>
        <begin position="29"/>
        <end position="146"/>
    </location>
</feature>
<organism evidence="2 3">
    <name type="scientific">Hominifimenecus microfluidus</name>
    <dbReference type="NCBI Taxonomy" id="2885348"/>
    <lineage>
        <taxon>Bacteria</taxon>
        <taxon>Bacillati</taxon>
        <taxon>Bacillota</taxon>
        <taxon>Clostridia</taxon>
        <taxon>Lachnospirales</taxon>
        <taxon>Lachnospiraceae</taxon>
        <taxon>Hominifimenecus</taxon>
    </lineage>
</organism>
<dbReference type="EMBL" id="JAJEQR010000009">
    <property type="protein sequence ID" value="MCC2230203.1"/>
    <property type="molecule type" value="Genomic_DNA"/>
</dbReference>
<evidence type="ECO:0000313" key="2">
    <source>
        <dbReference type="EMBL" id="MCC2230203.1"/>
    </source>
</evidence>
<sequence>MIIRSMKKGLCGILAAASVLTIGTSAMAESKYYSFYSGNTGQTYNSLDETANRKVYDADTWSLKVKTISFSSSDKGYGIAFVPLRGSSVAGRRQWRTSTGVSYGNFGDYGPALTTYKLGARIDDDLHGSGYSTGYWNSDYVSSWPG</sequence>
<accession>A0AAE3E8R3</accession>
<comment type="caution">
    <text evidence="2">The sequence shown here is derived from an EMBL/GenBank/DDBJ whole genome shotgun (WGS) entry which is preliminary data.</text>
</comment>
<evidence type="ECO:0000313" key="3">
    <source>
        <dbReference type="Proteomes" id="UP001198182"/>
    </source>
</evidence>
<proteinExistence type="predicted"/>
<keyword evidence="1" id="KW-0732">Signal</keyword>
<reference evidence="2" key="1">
    <citation type="submission" date="2021-10" db="EMBL/GenBank/DDBJ databases">
        <title>Anaerobic single-cell dispensing facilitates the cultivation of human gut bacteria.</title>
        <authorList>
            <person name="Afrizal A."/>
        </authorList>
    </citation>
    <scope>NUCLEOTIDE SEQUENCE</scope>
    <source>
        <strain evidence="2">CLA-AA-H215</strain>
    </source>
</reference>
<feature type="signal peptide" evidence="1">
    <location>
        <begin position="1"/>
        <end position="28"/>
    </location>
</feature>
<evidence type="ECO:0000256" key="1">
    <source>
        <dbReference type="SAM" id="SignalP"/>
    </source>
</evidence>
<name>A0AAE3E8R3_9FIRM</name>
<gene>
    <name evidence="2" type="ORF">LKD81_04195</name>
</gene>
<protein>
    <submittedName>
        <fullName evidence="2">Uncharacterized protein</fullName>
    </submittedName>
</protein>
<keyword evidence="3" id="KW-1185">Reference proteome</keyword>
<dbReference type="AlphaFoldDB" id="A0AAE3E8R3"/>